<reference evidence="2" key="1">
    <citation type="submission" date="2020-10" db="EMBL/GenBank/DDBJ databases">
        <title>Taxonomic study of unclassified bacteria belonging to the class Ktedonobacteria.</title>
        <authorList>
            <person name="Yabe S."/>
            <person name="Wang C.M."/>
            <person name="Zheng Y."/>
            <person name="Sakai Y."/>
            <person name="Cavaletti L."/>
            <person name="Monciardini P."/>
            <person name="Donadio S."/>
        </authorList>
    </citation>
    <scope>NUCLEOTIDE SEQUENCE</scope>
    <source>
        <strain evidence="2">ID150040</strain>
    </source>
</reference>
<sequence>MHQRRRPTEYDEIIVISLSVDGVAMQQHPQDLHSRQTQSALSEKTVALDTQSVQLHNQQRYPLPPAQKRSSRSSFAAPGLFLLGLLLGLTYLSLYPLFANPARDMMQEALPTLFPWLPTLFWTTAFPELPALLARVPWLDPLSSGRTTLLLLLLIVAWLLNLLAVNIGRKAAQSWLSPGREALFFWSIMLLTTLFGLIMFFAPVSNSATSRDMLLYAFYGRMVVFYHVNPYIVPVSVFPHDSLYTIPTTSTTGAVASLPPAVSYGPVWLDASLLVTLFAGQSIANILIGFRLIGLLAHLLNALLLWSLLAKLKPDARISATLLYAWNPLILVLGVAQMHLDIVVALFLLLAVAFFLRDSLILCWVFTLLAVLVNILFLPLLLIGLHLINLHLRFIRLGFRFLWYLGMLAITALILILAYAPYWEGWGIEGVRAALVQSFWLQSAINSLDAALLNLPMELPKLASWAAQSSHWTPGVLLIAGTFLLFSLWLANTLDLVLFCASWLLLILLLLLPTYWPWYLIVPFTLALCAKNRGTTLLTVLLSLGALLCYYWWQLPTVWKGQALSTIGLPFLLWGWIEFFSSTWRMTRPTLPPAQKRPRGISNFVRRSRPSWISRPTWPSRP</sequence>
<evidence type="ECO:0000313" key="3">
    <source>
        <dbReference type="Proteomes" id="UP000597444"/>
    </source>
</evidence>
<dbReference type="Pfam" id="PF26314">
    <property type="entry name" value="MptA_B_family"/>
    <property type="match status" value="1"/>
</dbReference>
<protein>
    <recommendedName>
        <fullName evidence="4">DUF2029 domain-containing protein</fullName>
    </recommendedName>
</protein>
<dbReference type="Proteomes" id="UP000597444">
    <property type="component" value="Unassembled WGS sequence"/>
</dbReference>
<feature type="transmembrane region" description="Helical" evidence="1">
    <location>
        <begin position="329"/>
        <end position="355"/>
    </location>
</feature>
<feature type="transmembrane region" description="Helical" evidence="1">
    <location>
        <begin position="361"/>
        <end position="389"/>
    </location>
</feature>
<keyword evidence="1" id="KW-0812">Transmembrane</keyword>
<gene>
    <name evidence="2" type="ORF">KSF_034300</name>
</gene>
<keyword evidence="1" id="KW-1133">Transmembrane helix</keyword>
<evidence type="ECO:0008006" key="4">
    <source>
        <dbReference type="Google" id="ProtNLM"/>
    </source>
</evidence>
<accession>A0A8J3N0Y0</accession>
<name>A0A8J3N0Y0_9CHLR</name>
<feature type="transmembrane region" description="Helical" evidence="1">
    <location>
        <begin position="114"/>
        <end position="136"/>
    </location>
</feature>
<keyword evidence="3" id="KW-1185">Reference proteome</keyword>
<keyword evidence="1" id="KW-0472">Membrane</keyword>
<feature type="transmembrane region" description="Helical" evidence="1">
    <location>
        <begin position="401"/>
        <end position="419"/>
    </location>
</feature>
<feature type="transmembrane region" description="Helical" evidence="1">
    <location>
        <begin position="496"/>
        <end position="522"/>
    </location>
</feature>
<organism evidence="2 3">
    <name type="scientific">Reticulibacter mediterranei</name>
    <dbReference type="NCBI Taxonomy" id="2778369"/>
    <lineage>
        <taxon>Bacteria</taxon>
        <taxon>Bacillati</taxon>
        <taxon>Chloroflexota</taxon>
        <taxon>Ktedonobacteria</taxon>
        <taxon>Ktedonobacterales</taxon>
        <taxon>Reticulibacteraceae</taxon>
        <taxon>Reticulibacter</taxon>
    </lineage>
</organism>
<feature type="transmembrane region" description="Helical" evidence="1">
    <location>
        <begin position="214"/>
        <end position="233"/>
    </location>
</feature>
<dbReference type="RefSeq" id="WP_220204168.1">
    <property type="nucleotide sequence ID" value="NZ_BNJK01000001.1"/>
</dbReference>
<feature type="transmembrane region" description="Helical" evidence="1">
    <location>
        <begin position="283"/>
        <end position="309"/>
    </location>
</feature>
<evidence type="ECO:0000256" key="1">
    <source>
        <dbReference type="SAM" id="Phobius"/>
    </source>
</evidence>
<feature type="transmembrane region" description="Helical" evidence="1">
    <location>
        <begin position="534"/>
        <end position="553"/>
    </location>
</feature>
<comment type="caution">
    <text evidence="2">The sequence shown here is derived from an EMBL/GenBank/DDBJ whole genome shotgun (WGS) entry which is preliminary data.</text>
</comment>
<feature type="transmembrane region" description="Helical" evidence="1">
    <location>
        <begin position="471"/>
        <end position="490"/>
    </location>
</feature>
<feature type="transmembrane region" description="Helical" evidence="1">
    <location>
        <begin position="148"/>
        <end position="168"/>
    </location>
</feature>
<feature type="transmembrane region" description="Helical" evidence="1">
    <location>
        <begin position="183"/>
        <end position="202"/>
    </location>
</feature>
<feature type="transmembrane region" description="Helical" evidence="1">
    <location>
        <begin position="75"/>
        <end position="94"/>
    </location>
</feature>
<dbReference type="AlphaFoldDB" id="A0A8J3N0Y0"/>
<proteinExistence type="predicted"/>
<dbReference type="EMBL" id="BNJK01000001">
    <property type="protein sequence ID" value="GHO93382.1"/>
    <property type="molecule type" value="Genomic_DNA"/>
</dbReference>
<evidence type="ECO:0000313" key="2">
    <source>
        <dbReference type="EMBL" id="GHO93382.1"/>
    </source>
</evidence>